<reference evidence="2 3" key="1">
    <citation type="journal article" date="2012" name="PLoS Pathog.">
        <title>Diverse lifestyles and strategies of plant pathogenesis encoded in the genomes of eighteen Dothideomycetes fungi.</title>
        <authorList>
            <person name="Ohm R.A."/>
            <person name="Feau N."/>
            <person name="Henrissat B."/>
            <person name="Schoch C.L."/>
            <person name="Horwitz B.A."/>
            <person name="Barry K.W."/>
            <person name="Condon B.J."/>
            <person name="Copeland A.C."/>
            <person name="Dhillon B."/>
            <person name="Glaser F."/>
            <person name="Hesse C.N."/>
            <person name="Kosti I."/>
            <person name="LaButti K."/>
            <person name="Lindquist E.A."/>
            <person name="Lucas S."/>
            <person name="Salamov A.A."/>
            <person name="Bradshaw R.E."/>
            <person name="Ciuffetti L."/>
            <person name="Hamelin R.C."/>
            <person name="Kema G.H.J."/>
            <person name="Lawrence C."/>
            <person name="Scott J.A."/>
            <person name="Spatafora J.W."/>
            <person name="Turgeon B.G."/>
            <person name="de Wit P.J.G.M."/>
            <person name="Zhong S."/>
            <person name="Goodwin S.B."/>
            <person name="Grigoriev I.V."/>
        </authorList>
    </citation>
    <scope>NUCLEOTIDE SEQUENCE [LARGE SCALE GENOMIC DNA]</scope>
    <source>
        <strain evidence="3">28A</strain>
    </source>
</reference>
<dbReference type="GeneID" id="19404566"/>
<evidence type="ECO:0000313" key="3">
    <source>
        <dbReference type="Proteomes" id="UP000016935"/>
    </source>
</evidence>
<feature type="compositionally biased region" description="Basic residues" evidence="1">
    <location>
        <begin position="1"/>
        <end position="14"/>
    </location>
</feature>
<dbReference type="AlphaFoldDB" id="R0JXV9"/>
<feature type="compositionally biased region" description="Low complexity" evidence="1">
    <location>
        <begin position="43"/>
        <end position="54"/>
    </location>
</feature>
<keyword evidence="3" id="KW-1185">Reference proteome</keyword>
<gene>
    <name evidence="2" type="ORF">SETTUDRAFT_40021</name>
</gene>
<protein>
    <submittedName>
        <fullName evidence="2">Uncharacterized protein</fullName>
    </submittedName>
</protein>
<proteinExistence type="predicted"/>
<feature type="compositionally biased region" description="Low complexity" evidence="1">
    <location>
        <begin position="118"/>
        <end position="132"/>
    </location>
</feature>
<reference evidence="2 3" key="2">
    <citation type="journal article" date="2013" name="PLoS Genet.">
        <title>Comparative genome structure, secondary metabolite, and effector coding capacity across Cochliobolus pathogens.</title>
        <authorList>
            <person name="Condon B.J."/>
            <person name="Leng Y."/>
            <person name="Wu D."/>
            <person name="Bushley K.E."/>
            <person name="Ohm R.A."/>
            <person name="Otillar R."/>
            <person name="Martin J."/>
            <person name="Schackwitz W."/>
            <person name="Grimwood J."/>
            <person name="MohdZainudin N."/>
            <person name="Xue C."/>
            <person name="Wang R."/>
            <person name="Manning V.A."/>
            <person name="Dhillon B."/>
            <person name="Tu Z.J."/>
            <person name="Steffenson B.J."/>
            <person name="Salamov A."/>
            <person name="Sun H."/>
            <person name="Lowry S."/>
            <person name="LaButti K."/>
            <person name="Han J."/>
            <person name="Copeland A."/>
            <person name="Lindquist E."/>
            <person name="Barry K."/>
            <person name="Schmutz J."/>
            <person name="Baker S.E."/>
            <person name="Ciuffetti L.M."/>
            <person name="Grigoriev I.V."/>
            <person name="Zhong S."/>
            <person name="Turgeon B.G."/>
        </authorList>
    </citation>
    <scope>NUCLEOTIDE SEQUENCE [LARGE SCALE GENOMIC DNA]</scope>
    <source>
        <strain evidence="3">28A</strain>
    </source>
</reference>
<dbReference type="EMBL" id="KB908637">
    <property type="protein sequence ID" value="EOA85763.1"/>
    <property type="molecule type" value="Genomic_DNA"/>
</dbReference>
<dbReference type="HOGENOM" id="CLU_1628093_0_0_1"/>
<organism evidence="2 3">
    <name type="scientific">Exserohilum turcicum (strain 28A)</name>
    <name type="common">Northern leaf blight fungus</name>
    <name type="synonym">Setosphaeria turcica</name>
    <dbReference type="NCBI Taxonomy" id="671987"/>
    <lineage>
        <taxon>Eukaryota</taxon>
        <taxon>Fungi</taxon>
        <taxon>Dikarya</taxon>
        <taxon>Ascomycota</taxon>
        <taxon>Pezizomycotina</taxon>
        <taxon>Dothideomycetes</taxon>
        <taxon>Pleosporomycetidae</taxon>
        <taxon>Pleosporales</taxon>
        <taxon>Pleosporineae</taxon>
        <taxon>Pleosporaceae</taxon>
        <taxon>Exserohilum</taxon>
    </lineage>
</organism>
<name>R0JXV9_EXST2</name>
<sequence>MPRMLHRHPHHPLHHTPYTHAAPHHTTRLDASPQHTTPHHSDSILSPSPPTSSHLLHRRLSLHLNFPPLLGPQCLCPVPSIRNASAAGSTRQASPGNDTASSGPGGRERSPKGSTPSTRATTTTTTTTTTTATKCLSDSRRLALQLPTCTGNVGQPLARVTWG</sequence>
<feature type="compositionally biased region" description="Polar residues" evidence="1">
    <location>
        <begin position="86"/>
        <end position="102"/>
    </location>
</feature>
<feature type="region of interest" description="Disordered" evidence="1">
    <location>
        <begin position="1"/>
        <end position="54"/>
    </location>
</feature>
<feature type="region of interest" description="Disordered" evidence="1">
    <location>
        <begin position="86"/>
        <end position="132"/>
    </location>
</feature>
<dbReference type="Proteomes" id="UP000016935">
    <property type="component" value="Unassembled WGS sequence"/>
</dbReference>
<dbReference type="RefSeq" id="XP_008026541.1">
    <property type="nucleotide sequence ID" value="XM_008028350.1"/>
</dbReference>
<evidence type="ECO:0000256" key="1">
    <source>
        <dbReference type="SAM" id="MobiDB-lite"/>
    </source>
</evidence>
<evidence type="ECO:0000313" key="2">
    <source>
        <dbReference type="EMBL" id="EOA85763.1"/>
    </source>
</evidence>
<accession>R0JXV9</accession>